<name>A0A3M7T4V2_BRAPC</name>
<dbReference type="EMBL" id="REGN01000283">
    <property type="protein sequence ID" value="RNA43066.1"/>
    <property type="molecule type" value="Genomic_DNA"/>
</dbReference>
<keyword evidence="3" id="KW-1185">Reference proteome</keyword>
<feature type="chain" id="PRO_5018260132" evidence="1">
    <location>
        <begin position="17"/>
        <end position="129"/>
    </location>
</feature>
<organism evidence="2 3">
    <name type="scientific">Brachionus plicatilis</name>
    <name type="common">Marine rotifer</name>
    <name type="synonym">Brachionus muelleri</name>
    <dbReference type="NCBI Taxonomy" id="10195"/>
    <lineage>
        <taxon>Eukaryota</taxon>
        <taxon>Metazoa</taxon>
        <taxon>Spiralia</taxon>
        <taxon>Gnathifera</taxon>
        <taxon>Rotifera</taxon>
        <taxon>Eurotatoria</taxon>
        <taxon>Monogononta</taxon>
        <taxon>Pseudotrocha</taxon>
        <taxon>Ploima</taxon>
        <taxon>Brachionidae</taxon>
        <taxon>Brachionus</taxon>
    </lineage>
</organism>
<evidence type="ECO:0000313" key="2">
    <source>
        <dbReference type="EMBL" id="RNA43066.1"/>
    </source>
</evidence>
<gene>
    <name evidence="2" type="ORF">BpHYR1_054312</name>
</gene>
<reference evidence="2 3" key="1">
    <citation type="journal article" date="2018" name="Sci. Rep.">
        <title>Genomic signatures of local adaptation to the degree of environmental predictability in rotifers.</title>
        <authorList>
            <person name="Franch-Gras L."/>
            <person name="Hahn C."/>
            <person name="Garcia-Roger E.M."/>
            <person name="Carmona M.J."/>
            <person name="Serra M."/>
            <person name="Gomez A."/>
        </authorList>
    </citation>
    <scope>NUCLEOTIDE SEQUENCE [LARGE SCALE GENOMIC DNA]</scope>
    <source>
        <strain evidence="2">HYR1</strain>
    </source>
</reference>
<dbReference type="AlphaFoldDB" id="A0A3M7T4V2"/>
<evidence type="ECO:0000313" key="3">
    <source>
        <dbReference type="Proteomes" id="UP000276133"/>
    </source>
</evidence>
<dbReference type="Proteomes" id="UP000276133">
    <property type="component" value="Unassembled WGS sequence"/>
</dbReference>
<accession>A0A3M7T4V2</accession>
<feature type="signal peptide" evidence="1">
    <location>
        <begin position="1"/>
        <end position="16"/>
    </location>
</feature>
<protein>
    <submittedName>
        <fullName evidence="2">Uncharacterized protein</fullName>
    </submittedName>
</protein>
<evidence type="ECO:0000256" key="1">
    <source>
        <dbReference type="SAM" id="SignalP"/>
    </source>
</evidence>
<proteinExistence type="predicted"/>
<comment type="caution">
    <text evidence="2">The sequence shown here is derived from an EMBL/GenBank/DDBJ whole genome shotgun (WGS) entry which is preliminary data.</text>
</comment>
<sequence>MGTKLVAKMLLSAAMAAAVLLVGKLVQSPIPKTFGYFLCCRASLEDKRSSRVIEFDSGSKTEAFAFIQSTPLGINLLCGRRKESGFLTPPAAKVQPDGSIMATLVFPSLRTKRLEIFRPAPPPPTTTSL</sequence>
<keyword evidence="1" id="KW-0732">Signal</keyword>